<feature type="region of interest" description="Disordered" evidence="1">
    <location>
        <begin position="20"/>
        <end position="78"/>
    </location>
</feature>
<feature type="compositionally biased region" description="Basic residues" evidence="1">
    <location>
        <begin position="47"/>
        <end position="65"/>
    </location>
</feature>
<keyword evidence="4" id="KW-1185">Reference proteome</keyword>
<accession>A0A811RD96</accession>
<name>A0A811RD96_9POAL</name>
<reference evidence="3" key="1">
    <citation type="submission" date="2020-10" db="EMBL/GenBank/DDBJ databases">
        <authorList>
            <person name="Han B."/>
            <person name="Lu T."/>
            <person name="Zhao Q."/>
            <person name="Huang X."/>
            <person name="Zhao Y."/>
        </authorList>
    </citation>
    <scope>NUCLEOTIDE SEQUENCE</scope>
</reference>
<feature type="compositionally biased region" description="Basic and acidic residues" evidence="1">
    <location>
        <begin position="801"/>
        <end position="816"/>
    </location>
</feature>
<dbReference type="OrthoDB" id="695040at2759"/>
<feature type="region of interest" description="Disordered" evidence="1">
    <location>
        <begin position="779"/>
        <end position="824"/>
    </location>
</feature>
<evidence type="ECO:0000256" key="2">
    <source>
        <dbReference type="SAM" id="Phobius"/>
    </source>
</evidence>
<evidence type="ECO:0000313" key="4">
    <source>
        <dbReference type="Proteomes" id="UP000604825"/>
    </source>
</evidence>
<evidence type="ECO:0000313" key="3">
    <source>
        <dbReference type="EMBL" id="CAD6267964.1"/>
    </source>
</evidence>
<feature type="region of interest" description="Disordered" evidence="1">
    <location>
        <begin position="480"/>
        <end position="499"/>
    </location>
</feature>
<dbReference type="AlphaFoldDB" id="A0A811RD96"/>
<keyword evidence="2" id="KW-0472">Membrane</keyword>
<feature type="compositionally biased region" description="Polar residues" evidence="1">
    <location>
        <begin position="481"/>
        <end position="491"/>
    </location>
</feature>
<gene>
    <name evidence="3" type="ORF">NCGR_LOCUS51269</name>
</gene>
<keyword evidence="2" id="KW-0812">Transmembrane</keyword>
<sequence length="839" mass="94000">MSHAYPRFIYYSMARKKVVRHDSDNELDAGDASFEPASDVGASLPHPKSRKQPAAKPPRSKRKASAGRGKYPVRKTAPDLHLPNEGVELVPVTKRLFTHSGDRRFDRDVHPPHPKDYFSNQGEVYGKSWITRILSSFPRVSQWLCREMTRALEMLERHNFKNLMTMQYPWNNEVIAQFYATVWYEKPTADSYGIMHFSIQGQPYYVSYARFGQILGFEFDDIDKPRLNCNPHRDIDISFAYNEDATANDFYTTNNMRKLYRYFNLFLRQTLVPKIGGASVILSSMGPFLKAFQEGNEEDFSAFGFIYRQIQLTSCDPKKSCTHAPYIMKMIESHSEGVHQGAAAACPQADQGLLLQGIRLVFGMCMAIHEANREHQRFIQEELHHAEVQSKAIAEQAGVTLSPVRPQPPAPQQPAWFHPLFQQSFVQPLQPQFDSLEQPQSSSHVQQGVGGSSSSGWASATYGLAGHFFNPAFDTLYPASYPSTSGEQQPGASLEDDDIDHDEAPLSVENRKLTGILSLSSKKFQCGSLPIATACLNTPPWKFQNAMPRNSSAGDNLPNGVLIPGKHIGLMEPSTRHPQLIIRGAALVVVISAWMFVRFRRMSASRRGITYGPMTARDQERANNLRFIYHSFSASFTIELHVLFEFVLAMDNGDGFHIFGEEVHMNHGEEVQEVQEVNPAQQGNGAPPRLIWIPLMSARVFEKFSNLVAEGMRTDKGFKDFHVNVVAKDLQAFIMQPVTATQDHAKDAEFLNMPIVNYQFMQTIFGSGVATGRFAMGSNEALGQPSEQDTIDLDTDAPAPSKEDGPAHKEKPDDKKLGKRKRGLSEEDVVLVTGMTDAV</sequence>
<feature type="transmembrane region" description="Helical" evidence="2">
    <location>
        <begin position="580"/>
        <end position="597"/>
    </location>
</feature>
<comment type="caution">
    <text evidence="3">The sequence shown here is derived from an EMBL/GenBank/DDBJ whole genome shotgun (WGS) entry which is preliminary data.</text>
</comment>
<dbReference type="EMBL" id="CAJGYO010000014">
    <property type="protein sequence ID" value="CAD6267964.1"/>
    <property type="molecule type" value="Genomic_DNA"/>
</dbReference>
<keyword evidence="2" id="KW-1133">Transmembrane helix</keyword>
<dbReference type="Proteomes" id="UP000604825">
    <property type="component" value="Unassembled WGS sequence"/>
</dbReference>
<protein>
    <submittedName>
        <fullName evidence="3">Uncharacterized protein</fullName>
    </submittedName>
</protein>
<proteinExistence type="predicted"/>
<evidence type="ECO:0000256" key="1">
    <source>
        <dbReference type="SAM" id="MobiDB-lite"/>
    </source>
</evidence>
<organism evidence="3 4">
    <name type="scientific">Miscanthus lutarioriparius</name>
    <dbReference type="NCBI Taxonomy" id="422564"/>
    <lineage>
        <taxon>Eukaryota</taxon>
        <taxon>Viridiplantae</taxon>
        <taxon>Streptophyta</taxon>
        <taxon>Embryophyta</taxon>
        <taxon>Tracheophyta</taxon>
        <taxon>Spermatophyta</taxon>
        <taxon>Magnoliopsida</taxon>
        <taxon>Liliopsida</taxon>
        <taxon>Poales</taxon>
        <taxon>Poaceae</taxon>
        <taxon>PACMAD clade</taxon>
        <taxon>Panicoideae</taxon>
        <taxon>Andropogonodae</taxon>
        <taxon>Andropogoneae</taxon>
        <taxon>Saccharinae</taxon>
        <taxon>Miscanthus</taxon>
    </lineage>
</organism>
<dbReference type="PANTHER" id="PTHR47127">
    <property type="entry name" value="10A19I.15"/>
    <property type="match status" value="1"/>
</dbReference>